<dbReference type="PANTHER" id="PTHR38042:SF1">
    <property type="entry name" value="UROPORPHYRINOGEN-III SYNTHASE, CHLOROPLASTIC"/>
    <property type="match status" value="1"/>
</dbReference>
<dbReference type="EMBL" id="JBHUMK010000073">
    <property type="protein sequence ID" value="MFD2610654.1"/>
    <property type="molecule type" value="Genomic_DNA"/>
</dbReference>
<gene>
    <name evidence="11" type="ORF">ACFSR9_14620</name>
</gene>
<dbReference type="InterPro" id="IPR003754">
    <property type="entry name" value="4pyrrol_synth_uPrphyn_synth"/>
</dbReference>
<evidence type="ECO:0000256" key="2">
    <source>
        <dbReference type="ARBA" id="ARBA00008133"/>
    </source>
</evidence>
<comment type="similarity">
    <text evidence="2 9">Belongs to the uroporphyrinogen-III synthase family.</text>
</comment>
<keyword evidence="4 9" id="KW-0456">Lyase</keyword>
<evidence type="ECO:0000256" key="1">
    <source>
        <dbReference type="ARBA" id="ARBA00004772"/>
    </source>
</evidence>
<accession>A0ABW5P876</accession>
<dbReference type="RefSeq" id="WP_386846972.1">
    <property type="nucleotide sequence ID" value="NZ_JBHUMK010000073.1"/>
</dbReference>
<protein>
    <recommendedName>
        <fullName evidence="7 9">Uroporphyrinogen-III synthase</fullName>
        <ecNumber evidence="3 9">4.2.1.75</ecNumber>
    </recommendedName>
</protein>
<evidence type="ECO:0000259" key="10">
    <source>
        <dbReference type="Pfam" id="PF02602"/>
    </source>
</evidence>
<evidence type="ECO:0000256" key="6">
    <source>
        <dbReference type="ARBA" id="ARBA00037589"/>
    </source>
</evidence>
<dbReference type="CDD" id="cd06578">
    <property type="entry name" value="HemD"/>
    <property type="match status" value="1"/>
</dbReference>
<dbReference type="InterPro" id="IPR039793">
    <property type="entry name" value="UROS/Hem4"/>
</dbReference>
<comment type="pathway">
    <text evidence="1 9">Porphyrin-containing compound metabolism; protoporphyrin-IX biosynthesis; coproporphyrinogen-III from 5-aminolevulinate: step 3/4.</text>
</comment>
<organism evidence="11 12">
    <name type="scientific">Deinococcus taklimakanensis</name>
    <dbReference type="NCBI Taxonomy" id="536443"/>
    <lineage>
        <taxon>Bacteria</taxon>
        <taxon>Thermotogati</taxon>
        <taxon>Deinococcota</taxon>
        <taxon>Deinococci</taxon>
        <taxon>Deinococcales</taxon>
        <taxon>Deinococcaceae</taxon>
        <taxon>Deinococcus</taxon>
    </lineage>
</organism>
<evidence type="ECO:0000256" key="8">
    <source>
        <dbReference type="ARBA" id="ARBA00048617"/>
    </source>
</evidence>
<comment type="function">
    <text evidence="6 9">Catalyzes cyclization of the linear tetrapyrrole, hydroxymethylbilane, to the macrocyclic uroporphyrinogen III.</text>
</comment>
<evidence type="ECO:0000256" key="4">
    <source>
        <dbReference type="ARBA" id="ARBA00023239"/>
    </source>
</evidence>
<comment type="caution">
    <text evidence="11">The sequence shown here is derived from an EMBL/GenBank/DDBJ whole genome shotgun (WGS) entry which is preliminary data.</text>
</comment>
<name>A0ABW5P876_9DEIO</name>
<evidence type="ECO:0000256" key="5">
    <source>
        <dbReference type="ARBA" id="ARBA00023244"/>
    </source>
</evidence>
<evidence type="ECO:0000256" key="3">
    <source>
        <dbReference type="ARBA" id="ARBA00013109"/>
    </source>
</evidence>
<feature type="domain" description="Tetrapyrrole biosynthesis uroporphyrinogen III synthase" evidence="10">
    <location>
        <begin position="19"/>
        <end position="228"/>
    </location>
</feature>
<proteinExistence type="inferred from homology"/>
<evidence type="ECO:0000313" key="12">
    <source>
        <dbReference type="Proteomes" id="UP001597475"/>
    </source>
</evidence>
<dbReference type="Pfam" id="PF02602">
    <property type="entry name" value="HEM4"/>
    <property type="match status" value="1"/>
</dbReference>
<keyword evidence="5 9" id="KW-0627">Porphyrin biosynthesis</keyword>
<dbReference type="Proteomes" id="UP001597475">
    <property type="component" value="Unassembled WGS sequence"/>
</dbReference>
<comment type="catalytic activity">
    <reaction evidence="8 9">
        <text>hydroxymethylbilane = uroporphyrinogen III + H2O</text>
        <dbReference type="Rhea" id="RHEA:18965"/>
        <dbReference type="ChEBI" id="CHEBI:15377"/>
        <dbReference type="ChEBI" id="CHEBI:57308"/>
        <dbReference type="ChEBI" id="CHEBI:57845"/>
        <dbReference type="EC" id="4.2.1.75"/>
    </reaction>
</comment>
<dbReference type="SUPFAM" id="SSF69618">
    <property type="entry name" value="HemD-like"/>
    <property type="match status" value="1"/>
</dbReference>
<dbReference type="PANTHER" id="PTHR38042">
    <property type="entry name" value="UROPORPHYRINOGEN-III SYNTHASE, CHLOROPLASTIC"/>
    <property type="match status" value="1"/>
</dbReference>
<dbReference type="Gene3D" id="3.40.50.10090">
    <property type="match status" value="2"/>
</dbReference>
<sequence length="244" mass="24949">MTGAGMRVAVTREAGRNAKLAALLRARGAEPLEVPLIRFTPALTADGLRGVLRGPPGWLLLTSPQGARALTALMGAARLQRWQVAAVGEGTAQVLRGGGVPVVFVPERAEAAELGATLPALPGERAVHLTSQRSHGTLKAVLEARGVGYERAELYRTEAAPLLPEQVQVLRTAHAVALASGSAAQALADAVGVHIPVAALGTQTAQVARALGFTRLVEAAAPTLPALADAALQAGRIPAPVSPD</sequence>
<dbReference type="EC" id="4.2.1.75" evidence="3 9"/>
<evidence type="ECO:0000313" key="11">
    <source>
        <dbReference type="EMBL" id="MFD2610654.1"/>
    </source>
</evidence>
<evidence type="ECO:0000256" key="9">
    <source>
        <dbReference type="RuleBase" id="RU366031"/>
    </source>
</evidence>
<evidence type="ECO:0000256" key="7">
    <source>
        <dbReference type="ARBA" id="ARBA00040167"/>
    </source>
</evidence>
<dbReference type="InterPro" id="IPR036108">
    <property type="entry name" value="4pyrrol_syn_uPrphyn_synt_sf"/>
</dbReference>
<keyword evidence="12" id="KW-1185">Reference proteome</keyword>
<reference evidence="12" key="1">
    <citation type="journal article" date="2019" name="Int. J. Syst. Evol. Microbiol.">
        <title>The Global Catalogue of Microorganisms (GCM) 10K type strain sequencing project: providing services to taxonomists for standard genome sequencing and annotation.</title>
        <authorList>
            <consortium name="The Broad Institute Genomics Platform"/>
            <consortium name="The Broad Institute Genome Sequencing Center for Infectious Disease"/>
            <person name="Wu L."/>
            <person name="Ma J."/>
        </authorList>
    </citation>
    <scope>NUCLEOTIDE SEQUENCE [LARGE SCALE GENOMIC DNA]</scope>
    <source>
        <strain evidence="12">KCTC 33842</strain>
    </source>
</reference>